<sequence length="41" mass="5051">MDSSEYRIVYRFYPEQDLVEVILVGKRNDDEVYKKLERLLK</sequence>
<evidence type="ECO:0000313" key="2">
    <source>
        <dbReference type="Proteomes" id="UP000018130"/>
    </source>
</evidence>
<protein>
    <recommendedName>
        <fullName evidence="3">Cytotoxic translational repressor of toxin-antitoxin stability system</fullName>
    </recommendedName>
</protein>
<gene>
    <name evidence="1" type="ORF">CWATWH0402_3452</name>
</gene>
<dbReference type="EMBL" id="CAQN01001018">
    <property type="protein sequence ID" value="CCQ69679.1"/>
    <property type="molecule type" value="Genomic_DNA"/>
</dbReference>
<name>T2JX80_CROWT</name>
<evidence type="ECO:0000313" key="1">
    <source>
        <dbReference type="EMBL" id="CCQ69679.1"/>
    </source>
</evidence>
<proteinExistence type="predicted"/>
<dbReference type="RefSeq" id="WP_269432844.1">
    <property type="nucleotide sequence ID" value="NZ_CAQN01001018.1"/>
</dbReference>
<dbReference type="InterPro" id="IPR035093">
    <property type="entry name" value="RelE/ParE_toxin_dom_sf"/>
</dbReference>
<dbReference type="Gene3D" id="3.30.2310.20">
    <property type="entry name" value="RelE-like"/>
    <property type="match status" value="1"/>
</dbReference>
<comment type="caution">
    <text evidence="1">The sequence shown here is derived from an EMBL/GenBank/DDBJ whole genome shotgun (WGS) entry which is preliminary data.</text>
</comment>
<reference evidence="1 2" key="2">
    <citation type="submission" date="2013-09" db="EMBL/GenBank/DDBJ databases">
        <title>Whole genome comparison of six Crocosphaera watsonii strains with differing phenotypes.</title>
        <authorList>
            <person name="Bench S.R."/>
            <person name="Heller P."/>
            <person name="Frank I."/>
            <person name="Arciniega M."/>
            <person name="Shilova I.N."/>
            <person name="Zehr J.P."/>
        </authorList>
    </citation>
    <scope>NUCLEOTIDE SEQUENCE [LARGE SCALE GENOMIC DNA]</scope>
    <source>
        <strain evidence="1 2">WH 0402</strain>
    </source>
</reference>
<organism evidence="1 2">
    <name type="scientific">Crocosphaera watsonii WH 0402</name>
    <dbReference type="NCBI Taxonomy" id="1284629"/>
    <lineage>
        <taxon>Bacteria</taxon>
        <taxon>Bacillati</taxon>
        <taxon>Cyanobacteriota</taxon>
        <taxon>Cyanophyceae</taxon>
        <taxon>Oscillatoriophycideae</taxon>
        <taxon>Chroococcales</taxon>
        <taxon>Aphanothecaceae</taxon>
        <taxon>Crocosphaera</taxon>
    </lineage>
</organism>
<dbReference type="Proteomes" id="UP000018130">
    <property type="component" value="Unassembled WGS sequence"/>
</dbReference>
<dbReference type="AlphaFoldDB" id="T2JX80"/>
<accession>T2JX80</accession>
<evidence type="ECO:0008006" key="3">
    <source>
        <dbReference type="Google" id="ProtNLM"/>
    </source>
</evidence>
<reference evidence="1 2" key="1">
    <citation type="submission" date="2013-01" db="EMBL/GenBank/DDBJ databases">
        <authorList>
            <person name="Bench S."/>
        </authorList>
    </citation>
    <scope>NUCLEOTIDE SEQUENCE [LARGE SCALE GENOMIC DNA]</scope>
    <source>
        <strain evidence="1 2">WH 0402</strain>
    </source>
</reference>